<name>A0A2I1K521_9LACT</name>
<keyword evidence="2" id="KW-0805">Transcription regulation</keyword>
<dbReference type="EMBL" id="PKHE01000001">
    <property type="protein sequence ID" value="PKY90741.1"/>
    <property type="molecule type" value="Genomic_DNA"/>
</dbReference>
<dbReference type="RefSeq" id="WP_101953675.1">
    <property type="nucleotide sequence ID" value="NZ_PKHE01000001.1"/>
</dbReference>
<evidence type="ECO:0000256" key="2">
    <source>
        <dbReference type="ARBA" id="ARBA00023015"/>
    </source>
</evidence>
<dbReference type="InterPro" id="IPR005650">
    <property type="entry name" value="BlaI_family"/>
</dbReference>
<organism evidence="5 6">
    <name type="scientific">Falseniella ignava</name>
    <dbReference type="NCBI Taxonomy" id="137730"/>
    <lineage>
        <taxon>Bacteria</taxon>
        <taxon>Bacillati</taxon>
        <taxon>Bacillota</taxon>
        <taxon>Bacilli</taxon>
        <taxon>Lactobacillales</taxon>
        <taxon>Aerococcaceae</taxon>
        <taxon>Falseniella</taxon>
    </lineage>
</organism>
<evidence type="ECO:0000313" key="5">
    <source>
        <dbReference type="EMBL" id="PKY90741.1"/>
    </source>
</evidence>
<keyword evidence="3" id="KW-0238">DNA-binding</keyword>
<comment type="similarity">
    <text evidence="1">Belongs to the BlaI transcriptional regulatory family.</text>
</comment>
<dbReference type="Gene3D" id="1.10.10.10">
    <property type="entry name" value="Winged helix-like DNA-binding domain superfamily/Winged helix DNA-binding domain"/>
    <property type="match status" value="1"/>
</dbReference>
<dbReference type="Pfam" id="PF03965">
    <property type="entry name" value="Penicillinase_R"/>
    <property type="match status" value="1"/>
</dbReference>
<dbReference type="NCBIfam" id="TIGR02698">
    <property type="entry name" value="CopY_TcrY"/>
    <property type="match status" value="1"/>
</dbReference>
<keyword evidence="4" id="KW-0804">Transcription</keyword>
<dbReference type="InterPro" id="IPR036388">
    <property type="entry name" value="WH-like_DNA-bd_sf"/>
</dbReference>
<evidence type="ECO:0000256" key="1">
    <source>
        <dbReference type="ARBA" id="ARBA00011046"/>
    </source>
</evidence>
<dbReference type="PIRSF" id="PIRSF019455">
    <property type="entry name" value="CopR_AtkY"/>
    <property type="match status" value="1"/>
</dbReference>
<reference evidence="5 6" key="1">
    <citation type="submission" date="2017-12" db="EMBL/GenBank/DDBJ databases">
        <title>Phylogenetic diversity of female urinary microbiome.</title>
        <authorList>
            <person name="Thomas-White K."/>
            <person name="Wolfe A.J."/>
        </authorList>
    </citation>
    <scope>NUCLEOTIDE SEQUENCE [LARGE SCALE GENOMIC DNA]</scope>
    <source>
        <strain evidence="5 6">UMB0898</strain>
    </source>
</reference>
<gene>
    <name evidence="5" type="ORF">CYJ57_00775</name>
</gene>
<evidence type="ECO:0000256" key="3">
    <source>
        <dbReference type="ARBA" id="ARBA00023125"/>
    </source>
</evidence>
<comment type="caution">
    <text evidence="5">The sequence shown here is derived from an EMBL/GenBank/DDBJ whole genome shotgun (WGS) entry which is preliminary data.</text>
</comment>
<dbReference type="GO" id="GO:0003677">
    <property type="term" value="F:DNA binding"/>
    <property type="evidence" value="ECO:0007669"/>
    <property type="project" value="UniProtKB-KW"/>
</dbReference>
<accession>A0A2I1K521</accession>
<proteinExistence type="inferred from homology"/>
<evidence type="ECO:0000313" key="6">
    <source>
        <dbReference type="Proteomes" id="UP000234384"/>
    </source>
</evidence>
<dbReference type="AlphaFoldDB" id="A0A2I1K521"/>
<protein>
    <submittedName>
        <fullName evidence="5">CopY/TcrY family copper transport repressor</fullName>
    </submittedName>
</protein>
<dbReference type="OrthoDB" id="1849040at2"/>
<dbReference type="SUPFAM" id="SSF46785">
    <property type="entry name" value="Winged helix' DNA-binding domain"/>
    <property type="match status" value="1"/>
</dbReference>
<evidence type="ECO:0000256" key="4">
    <source>
        <dbReference type="ARBA" id="ARBA00023163"/>
    </source>
</evidence>
<sequence length="146" mass="16917">MDYTISDAEWQVMRLIWSQPRLTSREIIDQLQQTTSWKEGTIKSLMNRLMQKKLIDSIDKTRPYQYVTTIDQKKASLDQINGFIDRICQRQVGTYLNELIETSALSQDDCTLLIQTLEQKRALAPTEIPCNCPIGECHCTHTNIHT</sequence>
<dbReference type="GO" id="GO:0045892">
    <property type="term" value="P:negative regulation of DNA-templated transcription"/>
    <property type="evidence" value="ECO:0007669"/>
    <property type="project" value="InterPro"/>
</dbReference>
<dbReference type="InterPro" id="IPR014071">
    <property type="entry name" value="Cu_transp_CopY/TcrY"/>
</dbReference>
<dbReference type="Proteomes" id="UP000234384">
    <property type="component" value="Unassembled WGS sequence"/>
</dbReference>
<dbReference type="InterPro" id="IPR036390">
    <property type="entry name" value="WH_DNA-bd_sf"/>
</dbReference>